<reference evidence="2" key="1">
    <citation type="submission" date="2022-10" db="EMBL/GenBank/DDBJ databases">
        <title>Culturing micro-colonial fungi from biological soil crusts in the Mojave desert and describing Neophaeococcomyces mojavensis, and introducing the new genera and species Taxawa tesnikishii.</title>
        <authorList>
            <person name="Kurbessoian T."/>
            <person name="Stajich J.E."/>
        </authorList>
    </citation>
    <scope>NUCLEOTIDE SEQUENCE</scope>
    <source>
        <strain evidence="2">TK_41</strain>
    </source>
</reference>
<sequence length="606" mass="67917">MPPRLPWTGARPIAPALATFVLALAVGVVIAYHMGVSYFLVIINLCSSAPSSCDPDTLSKPIAHQQHEGETEHPYNGIALSSTLFKLSSTGSDEDNDFAAVKKAVNLEAIKAKAIEFRTKQLAALDSQDEMGDISCEINPEPMCGSYNLVYIIRWSDGVKWVARIPSIGLKYGPHNAAKTNSEYATMEYIRNHTSLPVPKVFCHSWNPDIAGVPFALLSFVEGKSLYQFWKEETSTTEEQKLEVLSAIAKYMAELSNLRFPRMGSLHYDQFKAALIVGPSIETIWDEEDKCDQPAFPRQHSTMKKQLTGWLDEVESSGLWEDDCDIPLMRMAVESIPDYLTADGQYTISLGDFDLQNIMVDNDGNITGFLDWDWVRIGPIAAGAVSYPMWITRDWQRGYGWGHDGLMADYPEDSPEQLSAYRRHYLKAMTACQGPGYDPRWTKLSHILARICQVAEFFGRSGEELCILLEYAKIPFSFKDYNDSFKAKGDMKEKDEIIQEAFRNMWDRYEEKPNQICKTHKIDDESDVDEGAKMKHSDENYLVKQDEEDTLVSDTEQVGEHQPTDHKVIGMGCAGGDEFTPMSVVSLPKDITGDALGGIDVVNVDV</sequence>
<evidence type="ECO:0000259" key="1">
    <source>
        <dbReference type="Pfam" id="PF01636"/>
    </source>
</evidence>
<dbReference type="EMBL" id="JAPDRK010000013">
    <property type="protein sequence ID" value="KAJ9606858.1"/>
    <property type="molecule type" value="Genomic_DNA"/>
</dbReference>
<dbReference type="PANTHER" id="PTHR21310">
    <property type="entry name" value="AMINOGLYCOSIDE PHOSPHOTRANSFERASE-RELATED-RELATED"/>
    <property type="match status" value="1"/>
</dbReference>
<dbReference type="Gene3D" id="3.90.1200.10">
    <property type="match status" value="1"/>
</dbReference>
<protein>
    <recommendedName>
        <fullName evidence="1">Aminoglycoside phosphotransferase domain-containing protein</fullName>
    </recommendedName>
</protein>
<organism evidence="2 3">
    <name type="scientific">Cladophialophora chaetospira</name>
    <dbReference type="NCBI Taxonomy" id="386627"/>
    <lineage>
        <taxon>Eukaryota</taxon>
        <taxon>Fungi</taxon>
        <taxon>Dikarya</taxon>
        <taxon>Ascomycota</taxon>
        <taxon>Pezizomycotina</taxon>
        <taxon>Eurotiomycetes</taxon>
        <taxon>Chaetothyriomycetidae</taxon>
        <taxon>Chaetothyriales</taxon>
        <taxon>Herpotrichiellaceae</taxon>
        <taxon>Cladophialophora</taxon>
    </lineage>
</organism>
<proteinExistence type="predicted"/>
<dbReference type="Gene3D" id="3.30.200.20">
    <property type="entry name" value="Phosphorylase Kinase, domain 1"/>
    <property type="match status" value="1"/>
</dbReference>
<feature type="domain" description="Aminoglycoside phosphotransferase" evidence="1">
    <location>
        <begin position="146"/>
        <end position="396"/>
    </location>
</feature>
<comment type="caution">
    <text evidence="2">The sequence shown here is derived from an EMBL/GenBank/DDBJ whole genome shotgun (WGS) entry which is preliminary data.</text>
</comment>
<name>A0AA38X4W8_9EURO</name>
<dbReference type="AlphaFoldDB" id="A0AA38X4W8"/>
<dbReference type="PANTHER" id="PTHR21310:SF51">
    <property type="entry name" value="AMINOGLYCOSIDE PHOSPHOTRANSFERASE DOMAIN-CONTAINING PROTEIN"/>
    <property type="match status" value="1"/>
</dbReference>
<dbReference type="InterPro" id="IPR002575">
    <property type="entry name" value="Aminoglycoside_PTrfase"/>
</dbReference>
<dbReference type="InterPro" id="IPR011009">
    <property type="entry name" value="Kinase-like_dom_sf"/>
</dbReference>
<evidence type="ECO:0000313" key="2">
    <source>
        <dbReference type="EMBL" id="KAJ9606858.1"/>
    </source>
</evidence>
<accession>A0AA38X4W8</accession>
<gene>
    <name evidence="2" type="ORF">H2200_008868</name>
</gene>
<dbReference type="SUPFAM" id="SSF56112">
    <property type="entry name" value="Protein kinase-like (PK-like)"/>
    <property type="match status" value="1"/>
</dbReference>
<keyword evidence="3" id="KW-1185">Reference proteome</keyword>
<dbReference type="InterPro" id="IPR051678">
    <property type="entry name" value="AGP_Transferase"/>
</dbReference>
<evidence type="ECO:0000313" key="3">
    <source>
        <dbReference type="Proteomes" id="UP001172673"/>
    </source>
</evidence>
<dbReference type="Proteomes" id="UP001172673">
    <property type="component" value="Unassembled WGS sequence"/>
</dbReference>
<dbReference type="Pfam" id="PF01636">
    <property type="entry name" value="APH"/>
    <property type="match status" value="1"/>
</dbReference>